<protein>
    <recommendedName>
        <fullName evidence="5">Fucosyltransferase</fullName>
        <ecNumber evidence="5">2.4.1.-</ecNumber>
    </recommendedName>
</protein>
<accession>A0A9N8ESM1</accession>
<keyword evidence="5" id="KW-0812">Transmembrane</keyword>
<dbReference type="InterPro" id="IPR055270">
    <property type="entry name" value="Glyco_tran_10_C"/>
</dbReference>
<dbReference type="Gene3D" id="3.40.50.11660">
    <property type="entry name" value="Glycosyl transferase family 10, C-terminal domain"/>
    <property type="match status" value="1"/>
</dbReference>
<feature type="domain" description="Fucosyltransferase C-terminal" evidence="7">
    <location>
        <begin position="272"/>
        <end position="350"/>
    </location>
</feature>
<keyword evidence="6" id="KW-0732">Signal</keyword>
<evidence type="ECO:0000256" key="6">
    <source>
        <dbReference type="SAM" id="SignalP"/>
    </source>
</evidence>
<comment type="caution">
    <text evidence="8">The sequence shown here is derived from an EMBL/GenBank/DDBJ whole genome shotgun (WGS) entry which is preliminary data.</text>
</comment>
<dbReference type="PANTHER" id="PTHR11929">
    <property type="entry name" value="ALPHA- 1,3 -FUCOSYLTRANSFERASE"/>
    <property type="match status" value="1"/>
</dbReference>
<dbReference type="EC" id="2.4.1.-" evidence="5"/>
<feature type="signal peptide" evidence="6">
    <location>
        <begin position="1"/>
        <end position="20"/>
    </location>
</feature>
<comment type="subcellular location">
    <subcellularLocation>
        <location evidence="5">Golgi apparatus</location>
        <location evidence="5">Golgi stack membrane</location>
        <topology evidence="5">Single-pass type II membrane protein</topology>
    </subcellularLocation>
</comment>
<reference evidence="8" key="1">
    <citation type="submission" date="2020-06" db="EMBL/GenBank/DDBJ databases">
        <authorList>
            <consortium name="Plant Systems Biology data submission"/>
        </authorList>
    </citation>
    <scope>NUCLEOTIDE SEQUENCE</scope>
    <source>
        <strain evidence="8">D6</strain>
    </source>
</reference>
<dbReference type="EMBL" id="CAICTM010001525">
    <property type="protein sequence ID" value="CAB9524354.1"/>
    <property type="molecule type" value="Genomic_DNA"/>
</dbReference>
<evidence type="ECO:0000256" key="1">
    <source>
        <dbReference type="ARBA" id="ARBA00004922"/>
    </source>
</evidence>
<sequence length="387" mass="44169">MKKIHLCFLFLVVVVPLYQSQKGLVPPGVQEVATSGNNATASGGLFFCGWIQWQIAQEIFPDYAVNVMEGYDEDHRKELVAIELHKGQENARVPTENDILVVGMFGPCSAPMEAFPGKVLFVNGENRRKDMTQKLNQGQSSNRAFQIGMVRDNPEGGKLKVYFMAMALLSLPPTMWRQHGRFLQHLTQPKPTNTQKYPGVIYMHGNCKPYRERAIRQISHILPIYHSATKCNGTTLGQPTTTEDYNPNNFSPVQDPPTATTTGMTFWMFNHNLFHDYQFCLCMENMHRPLYITEKILTGFLAGCIPIYYGTTEIFRIFNPKAFVYYDIDNAQPALDQLAYLIHNKTAYDEMLYQQPILLHGQETIDEYFALWDGGALQRKLRDMMGL</sequence>
<dbReference type="Proteomes" id="UP001153069">
    <property type="component" value="Unassembled WGS sequence"/>
</dbReference>
<dbReference type="Pfam" id="PF00852">
    <property type="entry name" value="Glyco_transf_10"/>
    <property type="match status" value="1"/>
</dbReference>
<name>A0A9N8ESM1_9STRA</name>
<keyword evidence="3 5" id="KW-0328">Glycosyltransferase</keyword>
<keyword evidence="5" id="KW-0472">Membrane</keyword>
<evidence type="ECO:0000256" key="4">
    <source>
        <dbReference type="ARBA" id="ARBA00022679"/>
    </source>
</evidence>
<evidence type="ECO:0000256" key="2">
    <source>
        <dbReference type="ARBA" id="ARBA00008919"/>
    </source>
</evidence>
<dbReference type="GO" id="GO:0032580">
    <property type="term" value="C:Golgi cisterna membrane"/>
    <property type="evidence" value="ECO:0007669"/>
    <property type="project" value="UniProtKB-SubCell"/>
</dbReference>
<proteinExistence type="inferred from homology"/>
<dbReference type="InterPro" id="IPR038577">
    <property type="entry name" value="GT10-like_C_sf"/>
</dbReference>
<dbReference type="AlphaFoldDB" id="A0A9N8ESM1"/>
<evidence type="ECO:0000256" key="3">
    <source>
        <dbReference type="ARBA" id="ARBA00022676"/>
    </source>
</evidence>
<evidence type="ECO:0000313" key="9">
    <source>
        <dbReference type="Proteomes" id="UP001153069"/>
    </source>
</evidence>
<evidence type="ECO:0000259" key="7">
    <source>
        <dbReference type="Pfam" id="PF00852"/>
    </source>
</evidence>
<gene>
    <name evidence="8" type="ORF">SEMRO_1527_G279860.1</name>
</gene>
<dbReference type="GO" id="GO:0046920">
    <property type="term" value="F:alpha-(1-&gt;3)-fucosyltransferase activity"/>
    <property type="evidence" value="ECO:0007669"/>
    <property type="project" value="TreeGrafter"/>
</dbReference>
<dbReference type="PANTHER" id="PTHR11929:SF194">
    <property type="entry name" value="ALPHA-(1,3)-FUCOSYLTRANSFERASE 10"/>
    <property type="match status" value="1"/>
</dbReference>
<comment type="pathway">
    <text evidence="1">Protein modification; protein glycosylation.</text>
</comment>
<comment type="similarity">
    <text evidence="2 5">Belongs to the glycosyltransferase 10 family.</text>
</comment>
<keyword evidence="4 5" id="KW-0808">Transferase</keyword>
<keyword evidence="5" id="KW-0333">Golgi apparatus</keyword>
<dbReference type="InterPro" id="IPR001503">
    <property type="entry name" value="Glyco_trans_10"/>
</dbReference>
<evidence type="ECO:0000256" key="5">
    <source>
        <dbReference type="RuleBase" id="RU003832"/>
    </source>
</evidence>
<organism evidence="8 9">
    <name type="scientific">Seminavis robusta</name>
    <dbReference type="NCBI Taxonomy" id="568900"/>
    <lineage>
        <taxon>Eukaryota</taxon>
        <taxon>Sar</taxon>
        <taxon>Stramenopiles</taxon>
        <taxon>Ochrophyta</taxon>
        <taxon>Bacillariophyta</taxon>
        <taxon>Bacillariophyceae</taxon>
        <taxon>Bacillariophycidae</taxon>
        <taxon>Naviculales</taxon>
        <taxon>Naviculaceae</taxon>
        <taxon>Seminavis</taxon>
    </lineage>
</organism>
<evidence type="ECO:0000313" key="8">
    <source>
        <dbReference type="EMBL" id="CAB9524354.1"/>
    </source>
</evidence>
<keyword evidence="9" id="KW-1185">Reference proteome</keyword>
<dbReference type="SUPFAM" id="SSF53756">
    <property type="entry name" value="UDP-Glycosyltransferase/glycogen phosphorylase"/>
    <property type="match status" value="1"/>
</dbReference>
<feature type="chain" id="PRO_5040292417" description="Fucosyltransferase" evidence="6">
    <location>
        <begin position="21"/>
        <end position="387"/>
    </location>
</feature>
<dbReference type="OrthoDB" id="41604at2759"/>